<evidence type="ECO:0000256" key="1">
    <source>
        <dbReference type="SAM" id="MobiDB-lite"/>
    </source>
</evidence>
<dbReference type="PANTHER" id="PTHR36747:SF1">
    <property type="entry name" value="HYDROXYPROLINE-RICH GLYCOPROTEIN FAMILY PROTEIN"/>
    <property type="match status" value="1"/>
</dbReference>
<dbReference type="PANTHER" id="PTHR36747">
    <property type="entry name" value="HYDROXYPROLINE-RICH GLYCOPROTEIN FAMILY PROTEIN"/>
    <property type="match status" value="1"/>
</dbReference>
<dbReference type="Proteomes" id="UP000238479">
    <property type="component" value="Chromosome 2"/>
</dbReference>
<organism evidence="2 3">
    <name type="scientific">Rosa chinensis</name>
    <name type="common">China rose</name>
    <dbReference type="NCBI Taxonomy" id="74649"/>
    <lineage>
        <taxon>Eukaryota</taxon>
        <taxon>Viridiplantae</taxon>
        <taxon>Streptophyta</taxon>
        <taxon>Embryophyta</taxon>
        <taxon>Tracheophyta</taxon>
        <taxon>Spermatophyta</taxon>
        <taxon>Magnoliopsida</taxon>
        <taxon>eudicotyledons</taxon>
        <taxon>Gunneridae</taxon>
        <taxon>Pentapetalae</taxon>
        <taxon>rosids</taxon>
        <taxon>fabids</taxon>
        <taxon>Rosales</taxon>
        <taxon>Rosaceae</taxon>
        <taxon>Rosoideae</taxon>
        <taxon>Rosoideae incertae sedis</taxon>
        <taxon>Rosa</taxon>
    </lineage>
</organism>
<protein>
    <submittedName>
        <fullName evidence="2">Uncharacterized protein</fullName>
    </submittedName>
</protein>
<dbReference type="AlphaFoldDB" id="A0A2P6S3X9"/>
<feature type="region of interest" description="Disordered" evidence="1">
    <location>
        <begin position="1"/>
        <end position="49"/>
    </location>
</feature>
<comment type="caution">
    <text evidence="2">The sequence shown here is derived from an EMBL/GenBank/DDBJ whole genome shotgun (WGS) entry which is preliminary data.</text>
</comment>
<dbReference type="STRING" id="74649.A0A2P6S3X9"/>
<dbReference type="Gramene" id="PRQ53377">
    <property type="protein sequence ID" value="PRQ53377"/>
    <property type="gene ID" value="RchiOBHm_Chr2g0165841"/>
</dbReference>
<reference evidence="2 3" key="1">
    <citation type="journal article" date="2018" name="Nat. Genet.">
        <title>The Rosa genome provides new insights in the design of modern roses.</title>
        <authorList>
            <person name="Bendahmane M."/>
        </authorList>
    </citation>
    <scope>NUCLEOTIDE SEQUENCE [LARGE SCALE GENOMIC DNA]</scope>
    <source>
        <strain evidence="3">cv. Old Blush</strain>
    </source>
</reference>
<dbReference type="OrthoDB" id="1903715at2759"/>
<name>A0A2P6S3X9_ROSCH</name>
<evidence type="ECO:0000313" key="3">
    <source>
        <dbReference type="Proteomes" id="UP000238479"/>
    </source>
</evidence>
<gene>
    <name evidence="2" type="ORF">RchiOBHm_Chr2g0165841</name>
</gene>
<dbReference type="EMBL" id="PDCK01000040">
    <property type="protein sequence ID" value="PRQ53377.1"/>
    <property type="molecule type" value="Genomic_DNA"/>
</dbReference>
<sequence length="123" mass="13740">MENVQEIMPPKTPIQSETMSFSDCITPPPLQHKDENSQNSGNDIHKTITPDRLKVPKAFKFPERYTSPTDMIMSPVTKGLLARNRKGTTLLPPSKNLLKPTQDSGFAAVECGIPSDLKYDRKN</sequence>
<feature type="compositionally biased region" description="Polar residues" evidence="1">
    <location>
        <begin position="13"/>
        <end position="23"/>
    </location>
</feature>
<keyword evidence="3" id="KW-1185">Reference proteome</keyword>
<dbReference type="OMA" id="IQSSEMM"/>
<evidence type="ECO:0000313" key="2">
    <source>
        <dbReference type="EMBL" id="PRQ53377.1"/>
    </source>
</evidence>
<proteinExistence type="predicted"/>
<accession>A0A2P6S3X9</accession>